<protein>
    <submittedName>
        <fullName evidence="3">GGDEF domain-containing protein</fullName>
    </submittedName>
</protein>
<dbReference type="InterPro" id="IPR043128">
    <property type="entry name" value="Rev_trsase/Diguanyl_cyclase"/>
</dbReference>
<dbReference type="Pfam" id="PF00990">
    <property type="entry name" value="GGDEF"/>
    <property type="match status" value="1"/>
</dbReference>
<evidence type="ECO:0000259" key="2">
    <source>
        <dbReference type="PROSITE" id="PS50887"/>
    </source>
</evidence>
<comment type="caution">
    <text evidence="3">The sequence shown here is derived from an EMBL/GenBank/DDBJ whole genome shotgun (WGS) entry which is preliminary data.</text>
</comment>
<dbReference type="PANTHER" id="PTHR45138:SF9">
    <property type="entry name" value="DIGUANYLATE CYCLASE DGCM-RELATED"/>
    <property type="match status" value="1"/>
</dbReference>
<reference evidence="3 4" key="1">
    <citation type="submission" date="2020-08" db="EMBL/GenBank/DDBJ databases">
        <title>Genome public.</title>
        <authorList>
            <person name="Liu C."/>
            <person name="Sun Q."/>
        </authorList>
    </citation>
    <scope>NUCLEOTIDE SEQUENCE [LARGE SCALE GENOMIC DNA]</scope>
    <source>
        <strain evidence="3 4">BX3</strain>
    </source>
</reference>
<dbReference type="CDD" id="cd01949">
    <property type="entry name" value="GGDEF"/>
    <property type="match status" value="1"/>
</dbReference>
<sequence>MFRGIKSFLSGNYRVDLKTQQIQYFMIFLLGLYHFVMIALYFTLFGMNPMSMVNILSVLIYFLCYFSAKKKKYDMAYYLCFGEVVGYYVAATYIFGLGYGFNLYLIGLLAASYFASYIFSTEKKQIAIIRFLAIILAAFLVSVLISSFHDPILGTDRDFSYELINWLNFVTCACALVLFSATFMSRINVLENRLKSQNIEFKKMSMRDALTGLVNRRYLRNKYTELDAKEEVYSVIIADIDDFKKVNDTYGHETGDKVLVAVSKIFKEFVRGSDFVCRWGGEEILILMPVCTKKQAKRVGIQLLEEVQTAEIESTKGEKVTITITMGLADSTEGEQFMHSFRVADRRLYLGKRSGKNCIVDHD</sequence>
<feature type="transmembrane region" description="Helical" evidence="1">
    <location>
        <begin position="50"/>
        <end position="68"/>
    </location>
</feature>
<dbReference type="SMART" id="SM00267">
    <property type="entry name" value="GGDEF"/>
    <property type="match status" value="1"/>
</dbReference>
<dbReference type="SUPFAM" id="SSF55073">
    <property type="entry name" value="Nucleotide cyclase"/>
    <property type="match status" value="1"/>
</dbReference>
<dbReference type="InterPro" id="IPR029787">
    <property type="entry name" value="Nucleotide_cyclase"/>
</dbReference>
<name>A0ABR7MVJ4_9FIRM</name>
<organism evidence="3 4">
    <name type="scientific">Jutongia hominis</name>
    <dbReference type="NCBI Taxonomy" id="2763664"/>
    <lineage>
        <taxon>Bacteria</taxon>
        <taxon>Bacillati</taxon>
        <taxon>Bacillota</taxon>
        <taxon>Clostridia</taxon>
        <taxon>Lachnospirales</taxon>
        <taxon>Lachnospiraceae</taxon>
        <taxon>Jutongia</taxon>
    </lineage>
</organism>
<dbReference type="InterPro" id="IPR000160">
    <property type="entry name" value="GGDEF_dom"/>
</dbReference>
<keyword evidence="1" id="KW-0472">Membrane</keyword>
<dbReference type="PANTHER" id="PTHR45138">
    <property type="entry name" value="REGULATORY COMPONENTS OF SENSORY TRANSDUCTION SYSTEM"/>
    <property type="match status" value="1"/>
</dbReference>
<feature type="domain" description="GGDEF" evidence="2">
    <location>
        <begin position="231"/>
        <end position="363"/>
    </location>
</feature>
<gene>
    <name evidence="3" type="ORF">H8700_05935</name>
</gene>
<dbReference type="EMBL" id="JACRSW010000027">
    <property type="protein sequence ID" value="MBC8557243.1"/>
    <property type="molecule type" value="Genomic_DNA"/>
</dbReference>
<feature type="transmembrane region" description="Helical" evidence="1">
    <location>
        <begin position="21"/>
        <end position="44"/>
    </location>
</feature>
<accession>A0ABR7MVJ4</accession>
<keyword evidence="1" id="KW-1133">Transmembrane helix</keyword>
<dbReference type="RefSeq" id="WP_249304274.1">
    <property type="nucleotide sequence ID" value="NZ_JACRSW010000027.1"/>
</dbReference>
<dbReference type="Proteomes" id="UP000637513">
    <property type="component" value="Unassembled WGS sequence"/>
</dbReference>
<evidence type="ECO:0000313" key="4">
    <source>
        <dbReference type="Proteomes" id="UP000637513"/>
    </source>
</evidence>
<dbReference type="NCBIfam" id="TIGR00254">
    <property type="entry name" value="GGDEF"/>
    <property type="match status" value="1"/>
</dbReference>
<feature type="transmembrane region" description="Helical" evidence="1">
    <location>
        <begin position="166"/>
        <end position="185"/>
    </location>
</feature>
<keyword evidence="4" id="KW-1185">Reference proteome</keyword>
<feature type="transmembrane region" description="Helical" evidence="1">
    <location>
        <begin position="101"/>
        <end position="120"/>
    </location>
</feature>
<dbReference type="PROSITE" id="PS50887">
    <property type="entry name" value="GGDEF"/>
    <property type="match status" value="1"/>
</dbReference>
<dbReference type="Gene3D" id="3.30.70.270">
    <property type="match status" value="1"/>
</dbReference>
<evidence type="ECO:0000313" key="3">
    <source>
        <dbReference type="EMBL" id="MBC8557243.1"/>
    </source>
</evidence>
<evidence type="ECO:0000256" key="1">
    <source>
        <dbReference type="SAM" id="Phobius"/>
    </source>
</evidence>
<feature type="transmembrane region" description="Helical" evidence="1">
    <location>
        <begin position="127"/>
        <end position="146"/>
    </location>
</feature>
<proteinExistence type="predicted"/>
<keyword evidence="1" id="KW-0812">Transmembrane</keyword>
<feature type="transmembrane region" description="Helical" evidence="1">
    <location>
        <begin position="75"/>
        <end position="95"/>
    </location>
</feature>
<dbReference type="InterPro" id="IPR050469">
    <property type="entry name" value="Diguanylate_Cyclase"/>
</dbReference>